<sequence>MASIRLFDYDTAPPDHIRGIYGDIYQALNPEVYPDQSQRLGYILPRDHGKSESITHVCPSWLALRNPNIRILIMSESFDQAKRKLGQCRDTIKRLGPQYGREIDTSNYKELTLERDENHDVATIQAAGVDSGVTGGHFDVIIFDDVVSWKSQRTAARRDKIEKQFKEHLNLKSGEDTVMVVVGTRKHPNDLYNFLIENPTWDVTVKPAIADASILDEGAYDIITDTGNRYDDIGDVNPREETIVDVEPHYEVDVLWPERKPLDTLIMDMLEASASGQGAPVWRREMLAEADALMGEILNEDMFTYVAPDDVPDDLPTYVGVDLAIVDDPEAAAMNDTDYTAIAKLLYDSSSDETYLDEIKRRRGMSLSQAIDWLGNQVDDPKKILVEANQAQSFFVQSAQDAGLDVEPTTSSGKKEDRIISMSSRFESGKVKLVESEKENDDRWAAFASEWVEFPSGRHDDQLDATEIGLRGIEEQSNESSYALFSGTA</sequence>
<dbReference type="AlphaFoldDB" id="A0A346PPR3"/>
<dbReference type="Gene3D" id="3.40.50.300">
    <property type="entry name" value="P-loop containing nucleotide triphosphate hydrolases"/>
    <property type="match status" value="1"/>
</dbReference>
<organism evidence="3 4">
    <name type="scientific">Natrarchaeobaculum sulfurireducens</name>
    <dbReference type="NCBI Taxonomy" id="2044521"/>
    <lineage>
        <taxon>Archaea</taxon>
        <taxon>Methanobacteriati</taxon>
        <taxon>Methanobacteriota</taxon>
        <taxon>Stenosarchaea group</taxon>
        <taxon>Halobacteria</taxon>
        <taxon>Halobacteriales</taxon>
        <taxon>Natrialbaceae</taxon>
        <taxon>Natrarchaeobaculum</taxon>
    </lineage>
</organism>
<dbReference type="EMBL" id="CP027033">
    <property type="protein sequence ID" value="AXR81508.1"/>
    <property type="molecule type" value="Genomic_DNA"/>
</dbReference>
<keyword evidence="4" id="KW-1185">Reference proteome</keyword>
<feature type="domain" description="Terminase large subunit gp17-like C-terminal" evidence="2">
    <location>
        <begin position="332"/>
        <end position="467"/>
    </location>
</feature>
<proteinExistence type="predicted"/>
<evidence type="ECO:0000259" key="2">
    <source>
        <dbReference type="Pfam" id="PF17289"/>
    </source>
</evidence>
<dbReference type="Proteomes" id="UP000258613">
    <property type="component" value="Chromosome"/>
</dbReference>
<evidence type="ECO:0000313" key="4">
    <source>
        <dbReference type="Proteomes" id="UP000258613"/>
    </source>
</evidence>
<evidence type="ECO:0000313" key="3">
    <source>
        <dbReference type="EMBL" id="AXR81508.1"/>
    </source>
</evidence>
<dbReference type="InterPro" id="IPR027417">
    <property type="entry name" value="P-loop_NTPase"/>
</dbReference>
<keyword evidence="1" id="KW-1188">Viral release from host cell</keyword>
<dbReference type="Pfam" id="PF17289">
    <property type="entry name" value="Terminase_6C"/>
    <property type="match status" value="1"/>
</dbReference>
<reference evidence="4" key="1">
    <citation type="submission" date="2018-02" db="EMBL/GenBank/DDBJ databases">
        <title>Phenotypic and genomic properties of facultatively anaerobic sulfur-reducing natronoarchaea from hypersaline soda lakes.</title>
        <authorList>
            <person name="Sorokin D.Y."/>
            <person name="Kublanov I.V."/>
            <person name="Roman P."/>
            <person name="Sinninghe Damste J.S."/>
            <person name="Golyshin P.N."/>
            <person name="Rojo D."/>
            <person name="Ciordia S."/>
            <person name="Mena M.D.C."/>
            <person name="Ferrer M."/>
            <person name="Messina E."/>
            <person name="Smedile F."/>
            <person name="La Spada G."/>
            <person name="La Cono V."/>
            <person name="Yakimov M.M."/>
        </authorList>
    </citation>
    <scope>NUCLEOTIDE SEQUENCE [LARGE SCALE GENOMIC DNA]</scope>
    <source>
        <strain evidence="4">AArc-Mg</strain>
    </source>
</reference>
<name>A0A346PPR3_9EURY</name>
<dbReference type="Pfam" id="PF03237">
    <property type="entry name" value="Terminase_6N"/>
    <property type="match status" value="1"/>
</dbReference>
<protein>
    <submittedName>
        <fullName evidence="3">Phage protein</fullName>
    </submittedName>
</protein>
<accession>A0A346PPR3</accession>
<evidence type="ECO:0000256" key="1">
    <source>
        <dbReference type="ARBA" id="ARBA00022612"/>
    </source>
</evidence>
<dbReference type="KEGG" id="nag:AArcMg_1495"/>
<dbReference type="InterPro" id="IPR035421">
    <property type="entry name" value="Terminase_6C"/>
</dbReference>
<dbReference type="Gene3D" id="3.30.420.240">
    <property type="match status" value="1"/>
</dbReference>
<gene>
    <name evidence="3" type="ORF">AArcMg_1495</name>
</gene>